<keyword evidence="2" id="KW-1185">Reference proteome</keyword>
<dbReference type="OrthoDB" id="2421696at2759"/>
<comment type="caution">
    <text evidence="1">The sequence shown here is derived from an EMBL/GenBank/DDBJ whole genome shotgun (WGS) entry which is preliminary data.</text>
</comment>
<dbReference type="EMBL" id="CAJVQA010024299">
    <property type="protein sequence ID" value="CAG8781847.1"/>
    <property type="molecule type" value="Genomic_DNA"/>
</dbReference>
<evidence type="ECO:0000313" key="1">
    <source>
        <dbReference type="EMBL" id="CAG8781847.1"/>
    </source>
</evidence>
<dbReference type="AlphaFoldDB" id="A0A9N9JJM5"/>
<dbReference type="Proteomes" id="UP000789759">
    <property type="component" value="Unassembled WGS sequence"/>
</dbReference>
<protein>
    <submittedName>
        <fullName evidence="1">2551_t:CDS:1</fullName>
    </submittedName>
</protein>
<gene>
    <name evidence="1" type="ORF">CPELLU_LOCUS16435</name>
</gene>
<accession>A0A9N9JJM5</accession>
<reference evidence="1" key="1">
    <citation type="submission" date="2021-06" db="EMBL/GenBank/DDBJ databases">
        <authorList>
            <person name="Kallberg Y."/>
            <person name="Tangrot J."/>
            <person name="Rosling A."/>
        </authorList>
    </citation>
    <scope>NUCLEOTIDE SEQUENCE</scope>
    <source>
        <strain evidence="1">FL966</strain>
    </source>
</reference>
<proteinExistence type="predicted"/>
<evidence type="ECO:0000313" key="2">
    <source>
        <dbReference type="Proteomes" id="UP000789759"/>
    </source>
</evidence>
<sequence>MSKDLTKPFFKEDEKDDINGFLFDYSRYAKSKGWDDEMKCGMILKKGIVKVINAENDEKLKINRLRNIKQGEKETLQDYISRFEAYADAVKGLMRKGIGIWIECRKTIDVRDRERNDKRGLPIAEEKAHANNHNIDSIAVMIEALTINYMKQEINDASRLDKIETEIKEMMRMTP</sequence>
<name>A0A9N9JJM5_9GLOM</name>
<organism evidence="1 2">
    <name type="scientific">Cetraspora pellucida</name>
    <dbReference type="NCBI Taxonomy" id="1433469"/>
    <lineage>
        <taxon>Eukaryota</taxon>
        <taxon>Fungi</taxon>
        <taxon>Fungi incertae sedis</taxon>
        <taxon>Mucoromycota</taxon>
        <taxon>Glomeromycotina</taxon>
        <taxon>Glomeromycetes</taxon>
        <taxon>Diversisporales</taxon>
        <taxon>Gigasporaceae</taxon>
        <taxon>Cetraspora</taxon>
    </lineage>
</organism>